<evidence type="ECO:0000256" key="5">
    <source>
        <dbReference type="ARBA" id="ARBA00022679"/>
    </source>
</evidence>
<dbReference type="OrthoDB" id="9797715at2"/>
<dbReference type="Pfam" id="PF00358">
    <property type="entry name" value="PTS_EIIA_1"/>
    <property type="match status" value="1"/>
</dbReference>
<feature type="domain" description="PTS EIIA type-1" evidence="13">
    <location>
        <begin position="501"/>
        <end position="605"/>
    </location>
</feature>
<organism evidence="16 17">
    <name type="scientific">Propionicimonas paludicola</name>
    <dbReference type="NCBI Taxonomy" id="185243"/>
    <lineage>
        <taxon>Bacteria</taxon>
        <taxon>Bacillati</taxon>
        <taxon>Actinomycetota</taxon>
        <taxon>Actinomycetes</taxon>
        <taxon>Propionibacteriales</taxon>
        <taxon>Nocardioidaceae</taxon>
        <taxon>Propionicimonas</taxon>
    </lineage>
</organism>
<dbReference type="FunFam" id="2.70.70.10:FF:000001">
    <property type="entry name" value="PTS system glucose-specific IIA component"/>
    <property type="match status" value="1"/>
</dbReference>
<comment type="caution">
    <text evidence="16">The sequence shown here is derived from an EMBL/GenBank/DDBJ whole genome shotgun (WGS) entry which is preliminary data.</text>
</comment>
<evidence type="ECO:0000256" key="4">
    <source>
        <dbReference type="ARBA" id="ARBA00022597"/>
    </source>
</evidence>
<evidence type="ECO:0000256" key="9">
    <source>
        <dbReference type="ARBA" id="ARBA00022989"/>
    </source>
</evidence>
<keyword evidence="4" id="KW-0762">Sugar transport</keyword>
<dbReference type="GO" id="GO:0005886">
    <property type="term" value="C:plasma membrane"/>
    <property type="evidence" value="ECO:0007669"/>
    <property type="project" value="UniProtKB-SubCell"/>
</dbReference>
<evidence type="ECO:0000313" key="17">
    <source>
        <dbReference type="Proteomes" id="UP000226079"/>
    </source>
</evidence>
<feature type="transmembrane region" description="Helical" evidence="12">
    <location>
        <begin position="178"/>
        <end position="204"/>
    </location>
</feature>
<feature type="domain" description="PTS EIIC type-1" evidence="15">
    <location>
        <begin position="107"/>
        <end position="461"/>
    </location>
</feature>
<dbReference type="AlphaFoldDB" id="A0A2A9CPD1"/>
<keyword evidence="9 12" id="KW-1133">Transmembrane helix</keyword>
<dbReference type="InterPro" id="IPR036878">
    <property type="entry name" value="Glu_permease_IIB"/>
</dbReference>
<dbReference type="PROSITE" id="PS51098">
    <property type="entry name" value="PTS_EIIB_TYPE_1"/>
    <property type="match status" value="1"/>
</dbReference>
<evidence type="ECO:0000256" key="7">
    <source>
        <dbReference type="ARBA" id="ARBA00022692"/>
    </source>
</evidence>
<dbReference type="GO" id="GO:0008982">
    <property type="term" value="F:protein-N(PI)-phosphohistidine-sugar phosphotransferase activity"/>
    <property type="evidence" value="ECO:0007669"/>
    <property type="project" value="InterPro"/>
</dbReference>
<dbReference type="PROSITE" id="PS51093">
    <property type="entry name" value="PTS_EIIA_TYPE_1"/>
    <property type="match status" value="1"/>
</dbReference>
<feature type="transmembrane region" description="Helical" evidence="12">
    <location>
        <begin position="116"/>
        <end position="140"/>
    </location>
</feature>
<name>A0A2A9CPD1_9ACTN</name>
<dbReference type="PANTHER" id="PTHR30175">
    <property type="entry name" value="PHOSPHOTRANSFERASE SYSTEM TRANSPORT PROTEIN"/>
    <property type="match status" value="1"/>
</dbReference>
<dbReference type="InterPro" id="IPR001127">
    <property type="entry name" value="PTS_EIIA_1_perm"/>
</dbReference>
<evidence type="ECO:0000259" key="14">
    <source>
        <dbReference type="PROSITE" id="PS51098"/>
    </source>
</evidence>
<feature type="transmembrane region" description="Helical" evidence="12">
    <location>
        <begin position="146"/>
        <end position="166"/>
    </location>
</feature>
<keyword evidence="5" id="KW-0808">Transferase</keyword>
<dbReference type="PROSITE" id="PS51103">
    <property type="entry name" value="PTS_EIIC_TYPE_1"/>
    <property type="match status" value="1"/>
</dbReference>
<feature type="transmembrane region" description="Helical" evidence="12">
    <location>
        <begin position="385"/>
        <end position="403"/>
    </location>
</feature>
<dbReference type="Proteomes" id="UP000226079">
    <property type="component" value="Unassembled WGS sequence"/>
</dbReference>
<dbReference type="GO" id="GO:0016301">
    <property type="term" value="F:kinase activity"/>
    <property type="evidence" value="ECO:0007669"/>
    <property type="project" value="UniProtKB-KW"/>
</dbReference>
<dbReference type="InterPro" id="IPR011055">
    <property type="entry name" value="Dup_hybrid_motif"/>
</dbReference>
<evidence type="ECO:0000256" key="2">
    <source>
        <dbReference type="ARBA" id="ARBA00022448"/>
    </source>
</evidence>
<dbReference type="SUPFAM" id="SSF51261">
    <property type="entry name" value="Duplicated hybrid motif"/>
    <property type="match status" value="1"/>
</dbReference>
<dbReference type="Pfam" id="PF00367">
    <property type="entry name" value="PTS_EIIB"/>
    <property type="match status" value="1"/>
</dbReference>
<dbReference type="InterPro" id="IPR003352">
    <property type="entry name" value="PTS_EIIC"/>
</dbReference>
<keyword evidence="6" id="KW-0598">Phosphotransferase system</keyword>
<dbReference type="InterPro" id="IPR013013">
    <property type="entry name" value="PTS_EIIC_1"/>
</dbReference>
<dbReference type="PROSITE" id="PS01035">
    <property type="entry name" value="PTS_EIIB_TYPE_1_CYS"/>
    <property type="match status" value="1"/>
</dbReference>
<dbReference type="GO" id="GO:0009401">
    <property type="term" value="P:phosphoenolpyruvate-dependent sugar phosphotransferase system"/>
    <property type="evidence" value="ECO:0007669"/>
    <property type="project" value="UniProtKB-KW"/>
</dbReference>
<proteinExistence type="predicted"/>
<dbReference type="CDD" id="cd00212">
    <property type="entry name" value="PTS_IIB_glc"/>
    <property type="match status" value="1"/>
</dbReference>
<dbReference type="Gene3D" id="3.30.1360.60">
    <property type="entry name" value="Glucose permease domain IIB"/>
    <property type="match status" value="1"/>
</dbReference>
<dbReference type="EMBL" id="PDJC01000001">
    <property type="protein sequence ID" value="PFG16253.1"/>
    <property type="molecule type" value="Genomic_DNA"/>
</dbReference>
<keyword evidence="8" id="KW-0418">Kinase</keyword>
<evidence type="ECO:0000313" key="16">
    <source>
        <dbReference type="EMBL" id="PFG16253.1"/>
    </source>
</evidence>
<dbReference type="RefSeq" id="WP_098459809.1">
    <property type="nucleotide sequence ID" value="NZ_PDJC01000001.1"/>
</dbReference>
<evidence type="ECO:0000256" key="6">
    <source>
        <dbReference type="ARBA" id="ARBA00022683"/>
    </source>
</evidence>
<feature type="transmembrane region" description="Helical" evidence="12">
    <location>
        <begin position="322"/>
        <end position="346"/>
    </location>
</feature>
<keyword evidence="17" id="KW-1185">Reference proteome</keyword>
<feature type="transmembrane region" description="Helical" evidence="12">
    <location>
        <begin position="210"/>
        <end position="230"/>
    </location>
</feature>
<sequence length="634" mass="65070">MASETTTLAQEIAAQVGGSDNVTWVGSCTTRLRFVVKNESKVNLAELGKIPGVLQAIKAGGQIQVVIGTHVDQVRDQVLGLPGWSRLAEAGSSSGAAKASPLDRVFDFLGATFQPLLAPITGAALVQVLALLLTQFGVLAPTDPTYLVLSAAGNAVFYFLPIFVGFTATRKLGANPYLGATIAAALLHPSFAGIGETGTVAQAFGLPLFMYGYANTMFPSILIALALAGLDRGLKRWMPKALQQVFNPTLELLILVPLTVLVFGPIGSVVANSIASGTSWLSTTAPFVFYLVVPAVWVLLVSLGIHWAIITIGLVEMANGGSVILGAGAGYQYAMMGIALGMLIKAAREKNQPLRDTAAAASLSVVIGGITEPTLYGLVLRYRRLLVIEVISAAASGLVLSLFHTVMTGFSPAPILALPLFVPMIGAVLGLVTGVTVAVLLIQFWGYEKPGSTSSFDEVEATAPRGVAGFGGVADATASTVPVTVTSPLAGVVRPLEKTGDPVFAGGLIGPGVSIVPSSDQVVAPANGTIVAAPSTAHAIGLRTDTGIDLLIHVGIETVRLDGAAFTLLVEQGQRVTAGQALLKFDAAAITAAGCSVVSPVVVTNLAKSQQLTVLADGPIEAGSPLFIVGPKAD</sequence>
<feature type="transmembrane region" description="Helical" evidence="12">
    <location>
        <begin position="287"/>
        <end position="310"/>
    </location>
</feature>
<evidence type="ECO:0000259" key="13">
    <source>
        <dbReference type="PROSITE" id="PS51093"/>
    </source>
</evidence>
<comment type="subcellular location">
    <subcellularLocation>
        <location evidence="1">Cell membrane</location>
        <topology evidence="1">Multi-pass membrane protein</topology>
    </subcellularLocation>
</comment>
<dbReference type="InterPro" id="IPR050558">
    <property type="entry name" value="PTS_Sugar-Specific_Components"/>
</dbReference>
<dbReference type="NCBIfam" id="TIGR00830">
    <property type="entry name" value="PTBA"/>
    <property type="match status" value="1"/>
</dbReference>
<keyword evidence="7 12" id="KW-0812">Transmembrane</keyword>
<dbReference type="InterPro" id="IPR018113">
    <property type="entry name" value="PTrfase_EIIB_Cys"/>
</dbReference>
<dbReference type="PANTHER" id="PTHR30175:SF1">
    <property type="entry name" value="PTS SYSTEM ARBUTIN-, CELLOBIOSE-, AND SALICIN-SPECIFIC EIIBC COMPONENT-RELATED"/>
    <property type="match status" value="1"/>
</dbReference>
<dbReference type="InterPro" id="IPR001996">
    <property type="entry name" value="PTS_IIB_1"/>
</dbReference>
<dbReference type="Gene3D" id="2.70.70.10">
    <property type="entry name" value="Glucose Permease (Domain IIA)"/>
    <property type="match status" value="1"/>
</dbReference>
<evidence type="ECO:0000256" key="12">
    <source>
        <dbReference type="SAM" id="Phobius"/>
    </source>
</evidence>
<evidence type="ECO:0000256" key="3">
    <source>
        <dbReference type="ARBA" id="ARBA00022475"/>
    </source>
</evidence>
<keyword evidence="3" id="KW-1003">Cell membrane</keyword>
<dbReference type="SUPFAM" id="SSF55604">
    <property type="entry name" value="Glucose permease domain IIB"/>
    <property type="match status" value="1"/>
</dbReference>
<evidence type="ECO:0000256" key="11">
    <source>
        <dbReference type="PROSITE-ProRule" id="PRU00421"/>
    </source>
</evidence>
<gene>
    <name evidence="16" type="ORF">ATK74_0787</name>
</gene>
<feature type="transmembrane region" description="Helical" evidence="12">
    <location>
        <begin position="415"/>
        <end position="442"/>
    </location>
</feature>
<protein>
    <submittedName>
        <fullName evidence="16">PTS system beta-glucosides-specific IIC component</fullName>
    </submittedName>
</protein>
<feature type="transmembrane region" description="Helical" evidence="12">
    <location>
        <begin position="358"/>
        <end position="378"/>
    </location>
</feature>
<evidence type="ECO:0000259" key="15">
    <source>
        <dbReference type="PROSITE" id="PS51103"/>
    </source>
</evidence>
<accession>A0A2A9CPD1</accession>
<reference evidence="16 17" key="1">
    <citation type="submission" date="2017-10" db="EMBL/GenBank/DDBJ databases">
        <title>Sequencing the genomes of 1000 actinobacteria strains.</title>
        <authorList>
            <person name="Klenk H.-P."/>
        </authorList>
    </citation>
    <scope>NUCLEOTIDE SEQUENCE [LARGE SCALE GENOMIC DNA]</scope>
    <source>
        <strain evidence="16 17">DSM 15597</strain>
    </source>
</reference>
<evidence type="ECO:0000256" key="10">
    <source>
        <dbReference type="ARBA" id="ARBA00023136"/>
    </source>
</evidence>
<evidence type="ECO:0000256" key="1">
    <source>
        <dbReference type="ARBA" id="ARBA00004651"/>
    </source>
</evidence>
<feature type="transmembrane region" description="Helical" evidence="12">
    <location>
        <begin position="250"/>
        <end position="275"/>
    </location>
</feature>
<feature type="domain" description="PTS EIIB type-1" evidence="14">
    <location>
        <begin position="6"/>
        <end position="88"/>
    </location>
</feature>
<feature type="active site" description="Phosphocysteine intermediate; for EIIB activity" evidence="11">
    <location>
        <position position="28"/>
    </location>
</feature>
<dbReference type="PROSITE" id="PS00371">
    <property type="entry name" value="PTS_EIIA_TYPE_1_HIS"/>
    <property type="match status" value="1"/>
</dbReference>
<evidence type="ECO:0000256" key="8">
    <source>
        <dbReference type="ARBA" id="ARBA00022777"/>
    </source>
</evidence>
<dbReference type="Pfam" id="PF02378">
    <property type="entry name" value="PTS_EIIC"/>
    <property type="match status" value="1"/>
</dbReference>
<keyword evidence="10 12" id="KW-0472">Membrane</keyword>
<keyword evidence="2" id="KW-0813">Transport</keyword>